<dbReference type="AlphaFoldDB" id="A0A653DPV6"/>
<reference evidence="1 2" key="1">
    <citation type="submission" date="2019-01" db="EMBL/GenBank/DDBJ databases">
        <authorList>
            <person name="Sayadi A."/>
        </authorList>
    </citation>
    <scope>NUCLEOTIDE SEQUENCE [LARGE SCALE GENOMIC DNA]</scope>
</reference>
<evidence type="ECO:0008006" key="3">
    <source>
        <dbReference type="Google" id="ProtNLM"/>
    </source>
</evidence>
<proteinExistence type="predicted"/>
<dbReference type="Gene3D" id="3.40.50.150">
    <property type="entry name" value="Vaccinia Virus protein VP39"/>
    <property type="match status" value="1"/>
</dbReference>
<gene>
    <name evidence="1" type="ORF">CALMAC_LOCUS19398</name>
</gene>
<dbReference type="Pfam" id="PF10294">
    <property type="entry name" value="Methyltransf_16"/>
    <property type="match status" value="1"/>
</dbReference>
<dbReference type="Proteomes" id="UP000410492">
    <property type="component" value="Unassembled WGS sequence"/>
</dbReference>
<organism evidence="1 2">
    <name type="scientific">Callosobruchus maculatus</name>
    <name type="common">Southern cowpea weevil</name>
    <name type="synonym">Pulse bruchid</name>
    <dbReference type="NCBI Taxonomy" id="64391"/>
    <lineage>
        <taxon>Eukaryota</taxon>
        <taxon>Metazoa</taxon>
        <taxon>Ecdysozoa</taxon>
        <taxon>Arthropoda</taxon>
        <taxon>Hexapoda</taxon>
        <taxon>Insecta</taxon>
        <taxon>Pterygota</taxon>
        <taxon>Neoptera</taxon>
        <taxon>Endopterygota</taxon>
        <taxon>Coleoptera</taxon>
        <taxon>Polyphaga</taxon>
        <taxon>Cucujiformia</taxon>
        <taxon>Chrysomeloidea</taxon>
        <taxon>Chrysomelidae</taxon>
        <taxon>Bruchinae</taxon>
        <taxon>Bruchini</taxon>
        <taxon>Callosobruchus</taxon>
    </lineage>
</organism>
<evidence type="ECO:0000313" key="1">
    <source>
        <dbReference type="EMBL" id="VEN62241.1"/>
    </source>
</evidence>
<dbReference type="GO" id="GO:0005634">
    <property type="term" value="C:nucleus"/>
    <property type="evidence" value="ECO:0007669"/>
    <property type="project" value="TreeGrafter"/>
</dbReference>
<dbReference type="PANTHER" id="PTHR23108">
    <property type="entry name" value="METHYLTRANSFERASE-RELATED"/>
    <property type="match status" value="1"/>
</dbReference>
<evidence type="ECO:0000313" key="2">
    <source>
        <dbReference type="Proteomes" id="UP000410492"/>
    </source>
</evidence>
<protein>
    <recommendedName>
        <fullName evidence="3">Methyltransferase-like protein 22</fullName>
    </recommendedName>
</protein>
<name>A0A653DPV6_CALMS</name>
<dbReference type="OrthoDB" id="46564at2759"/>
<dbReference type="PANTHER" id="PTHR23108:SF0">
    <property type="entry name" value="METHYLTRANSFERASE-LIKE PROTEIN 22"/>
    <property type="match status" value="1"/>
</dbReference>
<dbReference type="EMBL" id="CAACVG010013678">
    <property type="protein sequence ID" value="VEN62241.1"/>
    <property type="molecule type" value="Genomic_DNA"/>
</dbReference>
<keyword evidence="2" id="KW-1185">Reference proteome</keyword>
<dbReference type="InterPro" id="IPR038899">
    <property type="entry name" value="METTL22"/>
</dbReference>
<accession>A0A653DPV6</accession>
<sequence>MGPQDTPDVMDDEDHQISSEIYEEVDYSSPRKPTFNPCYVVSRFEFSMPEGIAVMVDADGDLIVPRKKSHCNKYVDIENKKSTVLGLVGLQVWRGALLLADWLIHNSKNIPKGAHILELGSGVGLSSIIASMFSPVFCTDIDKGDILPLIKHNVEKNKHIVQHPIEVLELNFNSETLPPIIVEALPNIPIIIAADVVYDDSLTDAFMSTVCKLLGPSGARSIYVALEKRYVFTIADCDSVAPCYEYFLQCLKQAKGIKSEEVALDFPQCFRYDRVKELVMWKLSKA</sequence>
<dbReference type="InterPro" id="IPR029063">
    <property type="entry name" value="SAM-dependent_MTases_sf"/>
</dbReference>
<dbReference type="InterPro" id="IPR019410">
    <property type="entry name" value="Methyltransf_16"/>
</dbReference>
<dbReference type="SUPFAM" id="SSF53335">
    <property type="entry name" value="S-adenosyl-L-methionine-dependent methyltransferases"/>
    <property type="match status" value="1"/>
</dbReference>
<dbReference type="GO" id="GO:0008276">
    <property type="term" value="F:protein methyltransferase activity"/>
    <property type="evidence" value="ECO:0007669"/>
    <property type="project" value="InterPro"/>
</dbReference>